<feature type="compositionally biased region" description="Low complexity" evidence="7">
    <location>
        <begin position="729"/>
        <end position="741"/>
    </location>
</feature>
<feature type="compositionally biased region" description="Low complexity" evidence="7">
    <location>
        <begin position="929"/>
        <end position="943"/>
    </location>
</feature>
<dbReference type="InterPro" id="IPR000801">
    <property type="entry name" value="Esterase-like"/>
</dbReference>
<dbReference type="SUPFAM" id="SSF53474">
    <property type="entry name" value="alpha/beta-Hydrolases"/>
    <property type="match status" value="1"/>
</dbReference>
<evidence type="ECO:0000256" key="3">
    <source>
        <dbReference type="ARBA" id="ARBA00016774"/>
    </source>
</evidence>
<feature type="compositionally biased region" description="Basic residues" evidence="7">
    <location>
        <begin position="717"/>
        <end position="728"/>
    </location>
</feature>
<feature type="compositionally biased region" description="Polar residues" evidence="7">
    <location>
        <begin position="996"/>
        <end position="1012"/>
    </location>
</feature>
<dbReference type="PANTHER" id="PTHR10061:SF0">
    <property type="entry name" value="S-FORMYLGLUTATHIONE HYDROLASE"/>
    <property type="match status" value="1"/>
</dbReference>
<dbReference type="EMBL" id="CYGV01000890">
    <property type="protein sequence ID" value="CUA69597.1"/>
    <property type="molecule type" value="Genomic_DNA"/>
</dbReference>
<proteinExistence type="inferred from homology"/>
<feature type="active site" description="Charge relay system" evidence="6">
    <location>
        <position position="157"/>
    </location>
</feature>
<feature type="compositionally biased region" description="Basic and acidic residues" evidence="7">
    <location>
        <begin position="1771"/>
        <end position="1783"/>
    </location>
</feature>
<reference evidence="8 9" key="1">
    <citation type="submission" date="2015-07" db="EMBL/GenBank/DDBJ databases">
        <authorList>
            <person name="Noorani M."/>
        </authorList>
    </citation>
    <scope>NUCLEOTIDE SEQUENCE [LARGE SCALE GENOMIC DNA]</scope>
    <source>
        <strain evidence="8">BBA 69670</strain>
    </source>
</reference>
<feature type="compositionally biased region" description="Basic and acidic residues" evidence="7">
    <location>
        <begin position="1274"/>
        <end position="1285"/>
    </location>
</feature>
<dbReference type="InterPro" id="IPR029058">
    <property type="entry name" value="AB_hydrolase_fold"/>
</dbReference>
<feature type="region of interest" description="Disordered" evidence="7">
    <location>
        <begin position="1449"/>
        <end position="1570"/>
    </location>
</feature>
<dbReference type="Proteomes" id="UP000044841">
    <property type="component" value="Unassembled WGS sequence"/>
</dbReference>
<keyword evidence="5 8" id="KW-0378">Hydrolase</keyword>
<feature type="compositionally biased region" description="Polar residues" evidence="7">
    <location>
        <begin position="831"/>
        <end position="840"/>
    </location>
</feature>
<feature type="active site" description="Charge relay system" evidence="6">
    <location>
        <position position="277"/>
    </location>
</feature>
<feature type="active site" description="Charge relay system" evidence="6">
    <location>
        <position position="240"/>
    </location>
</feature>
<feature type="region of interest" description="Disordered" evidence="7">
    <location>
        <begin position="1629"/>
        <end position="1729"/>
    </location>
</feature>
<feature type="compositionally biased region" description="Basic and acidic residues" evidence="7">
    <location>
        <begin position="841"/>
        <end position="862"/>
    </location>
</feature>
<dbReference type="GO" id="GO:0005829">
    <property type="term" value="C:cytosol"/>
    <property type="evidence" value="ECO:0007669"/>
    <property type="project" value="TreeGrafter"/>
</dbReference>
<feature type="region of interest" description="Disordered" evidence="7">
    <location>
        <begin position="326"/>
        <end position="408"/>
    </location>
</feature>
<organism evidence="8 9">
    <name type="scientific">Rhizoctonia solani</name>
    <dbReference type="NCBI Taxonomy" id="456999"/>
    <lineage>
        <taxon>Eukaryota</taxon>
        <taxon>Fungi</taxon>
        <taxon>Dikarya</taxon>
        <taxon>Basidiomycota</taxon>
        <taxon>Agaricomycotina</taxon>
        <taxon>Agaricomycetes</taxon>
        <taxon>Cantharellales</taxon>
        <taxon>Ceratobasidiaceae</taxon>
        <taxon>Rhizoctonia</taxon>
    </lineage>
</organism>
<dbReference type="InterPro" id="IPR014186">
    <property type="entry name" value="S-formylglutathione_hydrol"/>
</dbReference>
<dbReference type="GO" id="GO:0018738">
    <property type="term" value="F:S-formylglutathione hydrolase activity"/>
    <property type="evidence" value="ECO:0007669"/>
    <property type="project" value="UniProtKB-EC"/>
</dbReference>
<feature type="region of interest" description="Disordered" evidence="7">
    <location>
        <begin position="541"/>
        <end position="1410"/>
    </location>
</feature>
<feature type="compositionally biased region" description="Polar residues" evidence="7">
    <location>
        <begin position="1842"/>
        <end position="1856"/>
    </location>
</feature>
<feature type="compositionally biased region" description="Basic residues" evidence="7">
    <location>
        <begin position="646"/>
        <end position="656"/>
    </location>
</feature>
<evidence type="ECO:0000256" key="6">
    <source>
        <dbReference type="PIRSR" id="PIRSR614186-1"/>
    </source>
</evidence>
<dbReference type="GO" id="GO:0052689">
    <property type="term" value="F:carboxylic ester hydrolase activity"/>
    <property type="evidence" value="ECO:0007669"/>
    <property type="project" value="UniProtKB-KW"/>
</dbReference>
<feature type="compositionally biased region" description="Basic and acidic residues" evidence="7">
    <location>
        <begin position="1658"/>
        <end position="1667"/>
    </location>
</feature>
<feature type="compositionally biased region" description="Basic residues" evidence="7">
    <location>
        <begin position="886"/>
        <end position="895"/>
    </location>
</feature>
<evidence type="ECO:0000256" key="5">
    <source>
        <dbReference type="ARBA" id="ARBA00022801"/>
    </source>
</evidence>
<comment type="similarity">
    <text evidence="1">Belongs to the esterase D family.</text>
</comment>
<evidence type="ECO:0000256" key="4">
    <source>
        <dbReference type="ARBA" id="ARBA00022487"/>
    </source>
</evidence>
<feature type="compositionally biased region" description="Polar residues" evidence="7">
    <location>
        <begin position="616"/>
        <end position="625"/>
    </location>
</feature>
<feature type="compositionally biased region" description="Low complexity" evidence="7">
    <location>
        <begin position="972"/>
        <end position="981"/>
    </location>
</feature>
<dbReference type="Gene3D" id="3.40.50.1820">
    <property type="entry name" value="alpha/beta hydrolase"/>
    <property type="match status" value="1"/>
</dbReference>
<keyword evidence="4" id="KW-0719">Serine esterase</keyword>
<feature type="compositionally biased region" description="Basic and acidic residues" evidence="7">
    <location>
        <begin position="1629"/>
        <end position="1646"/>
    </location>
</feature>
<dbReference type="Pfam" id="PF00756">
    <property type="entry name" value="Esterase"/>
    <property type="match status" value="1"/>
</dbReference>
<evidence type="ECO:0000256" key="1">
    <source>
        <dbReference type="ARBA" id="ARBA00005622"/>
    </source>
</evidence>
<feature type="compositionally biased region" description="Polar residues" evidence="7">
    <location>
        <begin position="1066"/>
        <end position="1075"/>
    </location>
</feature>
<name>A0A0K6FU82_9AGAM</name>
<feature type="compositionally biased region" description="Polar residues" evidence="7">
    <location>
        <begin position="1370"/>
        <end position="1383"/>
    </location>
</feature>
<dbReference type="EC" id="3.1.2.12" evidence="2"/>
<accession>A0A0K6FU82</accession>
<evidence type="ECO:0000313" key="9">
    <source>
        <dbReference type="Proteomes" id="UP000044841"/>
    </source>
</evidence>
<feature type="compositionally biased region" description="Basic and acidic residues" evidence="7">
    <location>
        <begin position="1129"/>
        <end position="1160"/>
    </location>
</feature>
<feature type="compositionally biased region" description="Basic and acidic residues" evidence="7">
    <location>
        <begin position="340"/>
        <end position="349"/>
    </location>
</feature>
<feature type="compositionally biased region" description="Acidic residues" evidence="7">
    <location>
        <begin position="1090"/>
        <end position="1103"/>
    </location>
</feature>
<gene>
    <name evidence="8" type="ORF">RSOLAG22IIIB_03968</name>
</gene>
<keyword evidence="9" id="KW-1185">Reference proteome</keyword>
<feature type="region of interest" description="Disordered" evidence="7">
    <location>
        <begin position="1760"/>
        <end position="1922"/>
    </location>
</feature>
<feature type="compositionally biased region" description="Basic and acidic residues" evidence="7">
    <location>
        <begin position="1171"/>
        <end position="1180"/>
    </location>
</feature>
<evidence type="ECO:0000313" key="8">
    <source>
        <dbReference type="EMBL" id="CUA69597.1"/>
    </source>
</evidence>
<feature type="compositionally biased region" description="Polar residues" evidence="7">
    <location>
        <begin position="1817"/>
        <end position="1826"/>
    </location>
</feature>
<feature type="compositionally biased region" description="Basic and acidic residues" evidence="7">
    <location>
        <begin position="1485"/>
        <end position="1570"/>
    </location>
</feature>
<feature type="compositionally biased region" description="Low complexity" evidence="7">
    <location>
        <begin position="1201"/>
        <end position="1214"/>
    </location>
</feature>
<feature type="compositionally biased region" description="Pro residues" evidence="7">
    <location>
        <begin position="765"/>
        <end position="775"/>
    </location>
</feature>
<sequence length="1922" mass="211407">MTPKLEQVAQNKAFGGSITKYKFVSESLGGLETQFNLFVPEGASSNAKVPVVTYLAGLTCNEDTAPWKAGLLLPASQHSLALLFPDTSPRGAKIPTEDDAWDFGTGAGFYLNATASDWSKHYNMEALITSEIQRVLQADPQVGGVLDLERQSVMGHSMGGHGAITLYLKGVLGARDGVRYRAASGFAPILNPTKCPWGDKAFKGYLKGALDEGKAHDATELIVQAKGKNVQILADYGTADNFYKAGQLLPENFLAVAKDAGFGTDTVNVREREGYDHSYYFVSTFVPEHITCWRASYSSVSATRIVKTTTGLEGGDDMAAVMNPLAEDEASRTKGPRSPVSEKDDDRRMSNRWRPSFKRANKSSSDGESEEYGTGQEDIDDHPSVQAPPTPAAAQRKARMPPPAVQTPPHMRRYEIYQPPSFVARAPPRYYNFHLLSASAKERVQREWAQACSPMRMPSMAGSVFSGVGSGIAGGSVRSSLSVRRPSMLAVAQFGSAGMAGLETITASPASTAAPLHSPSLDPMNALNAGPAANHRLSTWLKRPPASPRTSMQPIPADATDLMDGTDPFGGAWHHSSPYDAGEMVVGRRTRDSTMPDSGSPHTRSMAGPSKKGPSPLSQSTSAINLTDEPPLPDPPGSPDLLSGTRTKRKLSKRRSTSASRGGGLTSLFTRKSSVDDDHPDGVLSGLRGRSRPPLSPSSQSLVPNQGIAFPTGTEKRPRRKLSKRARSRSSSAASVDSSRSIETPIHTQFAREPARDIEILELPPNKPQPRPPSQRPLSQRPPSFQHHRPPSSHAHSAPDPPLSAPPVTRGPAPPSVTTNKPQRERKLSAASFNSFLSRITSRDRDKDKDHPRSESVQDHRKVPPHKLLNHVGKDKDKSGNVFTRFARKLSLIRRRSVDVMANPEHNSSRPSFTVERRPPTAQGGSLQRRATSDSAPSRSRTTSRAHEPMSPPNPAQILSSSDLFAPLDPQLRSSRLYHPPLSSPPPRIPDLTTAGDRTSWATSLHRQVSTHKSPDPPPPILTTDDLLPPPRIGIGLEGKHPDSPHSIPKWGIQTEKTGGPLLLENGNQSPTDESPVSARGVLTVVNPDLGDEEGEGEWEGEEAEARWSSTKPLVVRNELSRSPSPPSYEKRLSRGGRESPLKRGGRESPVKRGGRESPLKRGKSPVKPVRRTEPLKDHSAMNGADVQKSHGFRPVKPSGTISRSSAAMTSTTSVDAIQGDDDAEMDKPREGRQRMIRSRASTDSIGKMHVITPKTSLQKIRARVVSNPPPVEISKESSPVKEDPPLLPPAPERTKSSSSKAARPRSGYTGGDSRHSIYGTATSESSEVPVAPPAPASPAGPRKRISVAGAGMDGGPLVRRPRSHAYSKSLENGSKLDVSSSKLDIPTSKLDPSTPYMTPTGDHAPLHPFSEKPVEYQNIMPPISVMRFEAASPPPSAFTKPGKMALVDSGSPYMHNGDDDEFSVSKEKLVAQGEFKKHHHHKRESTAESERRKARDEAKEERARQRAERAEWERQERERLERVERERQERERARQERLERLERERERERLEQERLEQERLEQERREQAERERIRVAQRQREEQERIERIARERDRERVEMERLERERLELERERIERERADMARLEWERLERERLMEEEMRRREPPPLAPTNSGRRNRPDVEEREIPVMSPKESRKSRRRTPDDSRSTSPTSTVPPAPPKENLPVKARQRSQTDGYAPPIASALSPPPVQQSVEIIAGVPVLPQGTHVEVAQSFLPRPTSVNTIEAPSLKAREAWERERLDKGQSVLVPGGQRAVIPDIGSPRPTPDPRQRQPSSNKGRTQTPLMSHSEPVVPPLSEYGPSHSSYSIPTYPSSRAHNPLPKPPTIDGPFPLHRPAYSNPRRAAQGRPSGSRNPLPEPPRVSSYPLHHNVSPPRGLPPGAVR</sequence>
<protein>
    <recommendedName>
        <fullName evidence="3">S-formylglutathione hydrolase</fullName>
        <ecNumber evidence="2">3.1.2.12</ecNumber>
    </recommendedName>
</protein>
<evidence type="ECO:0000256" key="2">
    <source>
        <dbReference type="ARBA" id="ARBA00012479"/>
    </source>
</evidence>
<evidence type="ECO:0000256" key="7">
    <source>
        <dbReference type="SAM" id="MobiDB-lite"/>
    </source>
</evidence>
<feature type="compositionally biased region" description="Low complexity" evidence="7">
    <location>
        <begin position="1297"/>
        <end position="1307"/>
    </location>
</feature>
<dbReference type="PANTHER" id="PTHR10061">
    <property type="entry name" value="S-FORMYLGLUTATHIONE HYDROLASE"/>
    <property type="match status" value="1"/>
</dbReference>
<dbReference type="GO" id="GO:0046294">
    <property type="term" value="P:formaldehyde catabolic process"/>
    <property type="evidence" value="ECO:0007669"/>
    <property type="project" value="InterPro"/>
</dbReference>